<dbReference type="InterPro" id="IPR002347">
    <property type="entry name" value="SDR_fam"/>
</dbReference>
<dbReference type="FunFam" id="3.40.50.720:FF:000084">
    <property type="entry name" value="Short-chain dehydrogenase reductase"/>
    <property type="match status" value="1"/>
</dbReference>
<dbReference type="PRINTS" id="PR00080">
    <property type="entry name" value="SDRFAMILY"/>
</dbReference>
<organism evidence="2 3">
    <name type="scientific">Microvirga aerophila</name>
    <dbReference type="NCBI Taxonomy" id="670291"/>
    <lineage>
        <taxon>Bacteria</taxon>
        <taxon>Pseudomonadati</taxon>
        <taxon>Pseudomonadota</taxon>
        <taxon>Alphaproteobacteria</taxon>
        <taxon>Hyphomicrobiales</taxon>
        <taxon>Methylobacteriaceae</taxon>
        <taxon>Microvirga</taxon>
    </lineage>
</organism>
<gene>
    <name evidence="2" type="primary">fabG_3</name>
    <name evidence="2" type="ORF">MAE02_46350</name>
</gene>
<dbReference type="Pfam" id="PF13561">
    <property type="entry name" value="adh_short_C2"/>
    <property type="match status" value="1"/>
</dbReference>
<dbReference type="AlphaFoldDB" id="A0A512BYB1"/>
<keyword evidence="3" id="KW-1185">Reference proteome</keyword>
<evidence type="ECO:0000313" key="2">
    <source>
        <dbReference type="EMBL" id="GEO16939.1"/>
    </source>
</evidence>
<dbReference type="EMBL" id="BJYU01000082">
    <property type="protein sequence ID" value="GEO16939.1"/>
    <property type="molecule type" value="Genomic_DNA"/>
</dbReference>
<dbReference type="PANTHER" id="PTHR42760">
    <property type="entry name" value="SHORT-CHAIN DEHYDROGENASES/REDUCTASES FAMILY MEMBER"/>
    <property type="match status" value="1"/>
</dbReference>
<protein>
    <submittedName>
        <fullName evidence="2">3-oxoacyl-[acyl-carrier-protein] reductase FabG</fullName>
    </submittedName>
</protein>
<evidence type="ECO:0000256" key="1">
    <source>
        <dbReference type="ARBA" id="ARBA00006484"/>
    </source>
</evidence>
<dbReference type="InterPro" id="IPR036291">
    <property type="entry name" value="NAD(P)-bd_dom_sf"/>
</dbReference>
<dbReference type="RefSeq" id="WP_114188629.1">
    <property type="nucleotide sequence ID" value="NZ_BJYU01000082.1"/>
</dbReference>
<comment type="caution">
    <text evidence="2">The sequence shown here is derived from an EMBL/GenBank/DDBJ whole genome shotgun (WGS) entry which is preliminary data.</text>
</comment>
<dbReference type="Proteomes" id="UP000321085">
    <property type="component" value="Unassembled WGS sequence"/>
</dbReference>
<dbReference type="PANTHER" id="PTHR42760:SF40">
    <property type="entry name" value="3-OXOACYL-[ACYL-CARRIER-PROTEIN] REDUCTASE, CHLOROPLASTIC"/>
    <property type="match status" value="1"/>
</dbReference>
<evidence type="ECO:0000313" key="3">
    <source>
        <dbReference type="Proteomes" id="UP000321085"/>
    </source>
</evidence>
<accession>A0A512BYB1</accession>
<proteinExistence type="inferred from homology"/>
<comment type="similarity">
    <text evidence="1">Belongs to the short-chain dehydrogenases/reductases (SDR) family.</text>
</comment>
<dbReference type="GO" id="GO:0016616">
    <property type="term" value="F:oxidoreductase activity, acting on the CH-OH group of donors, NAD or NADP as acceptor"/>
    <property type="evidence" value="ECO:0007669"/>
    <property type="project" value="TreeGrafter"/>
</dbReference>
<sequence length="252" mass="25881">MERVALVTGGARGIGQEICRTLAEAGLQVVAADIDERGAVAAAGNLPGRGHAGHYVDVANEASVQALFNAVEGEIGPVAVLVCNAGRLLLHDGKRPLIHETSLQSWEETFGVNTVGPFLCSRAFVTRRQAESVEHGRVITFSSVAAQLGGYNASAAYIAAKAAVIGFTKALAREVAPLGITANIIAPGMIETDMMRTAAGGAGATPANTSNVPLGRIGQPCDVAAAVRFLASPEASYITGATIDVNGGYRMQ</sequence>
<dbReference type="OrthoDB" id="9790146at2"/>
<reference evidence="2 3" key="1">
    <citation type="submission" date="2019-07" db="EMBL/GenBank/DDBJ databases">
        <title>Whole genome shotgun sequence of Microvirga aerophila NBRC 106136.</title>
        <authorList>
            <person name="Hosoyama A."/>
            <person name="Uohara A."/>
            <person name="Ohji S."/>
            <person name="Ichikawa N."/>
        </authorList>
    </citation>
    <scope>NUCLEOTIDE SEQUENCE [LARGE SCALE GENOMIC DNA]</scope>
    <source>
        <strain evidence="2 3">NBRC 106136</strain>
    </source>
</reference>
<dbReference type="PRINTS" id="PR00081">
    <property type="entry name" value="GDHRDH"/>
</dbReference>
<dbReference type="Gene3D" id="3.40.50.720">
    <property type="entry name" value="NAD(P)-binding Rossmann-like Domain"/>
    <property type="match status" value="1"/>
</dbReference>
<dbReference type="GO" id="GO:0030497">
    <property type="term" value="P:fatty acid elongation"/>
    <property type="evidence" value="ECO:0007669"/>
    <property type="project" value="TreeGrafter"/>
</dbReference>
<name>A0A512BYB1_9HYPH</name>
<dbReference type="SUPFAM" id="SSF51735">
    <property type="entry name" value="NAD(P)-binding Rossmann-fold domains"/>
    <property type="match status" value="1"/>
</dbReference>